<feature type="non-terminal residue" evidence="2">
    <location>
        <position position="77"/>
    </location>
</feature>
<organism evidence="2 3">
    <name type="scientific">Rhynchophorus ferrugineus</name>
    <name type="common">Red palm weevil</name>
    <name type="synonym">Curculio ferrugineus</name>
    <dbReference type="NCBI Taxonomy" id="354439"/>
    <lineage>
        <taxon>Eukaryota</taxon>
        <taxon>Metazoa</taxon>
        <taxon>Ecdysozoa</taxon>
        <taxon>Arthropoda</taxon>
        <taxon>Hexapoda</taxon>
        <taxon>Insecta</taxon>
        <taxon>Pterygota</taxon>
        <taxon>Neoptera</taxon>
        <taxon>Endopterygota</taxon>
        <taxon>Coleoptera</taxon>
        <taxon>Polyphaga</taxon>
        <taxon>Cucujiformia</taxon>
        <taxon>Curculionidae</taxon>
        <taxon>Dryophthorinae</taxon>
        <taxon>Rhynchophorus</taxon>
    </lineage>
</organism>
<evidence type="ECO:0000256" key="1">
    <source>
        <dbReference type="SAM" id="MobiDB-lite"/>
    </source>
</evidence>
<proteinExistence type="predicted"/>
<comment type="caution">
    <text evidence="2">The sequence shown here is derived from an EMBL/GenBank/DDBJ whole genome shotgun (WGS) entry which is preliminary data.</text>
</comment>
<evidence type="ECO:0000313" key="2">
    <source>
        <dbReference type="EMBL" id="KAF7272864.1"/>
    </source>
</evidence>
<dbReference type="Proteomes" id="UP000625711">
    <property type="component" value="Unassembled WGS sequence"/>
</dbReference>
<name>A0A834MCE3_RHYFE</name>
<accession>A0A834MCE3</accession>
<reference evidence="2" key="1">
    <citation type="submission" date="2020-08" db="EMBL/GenBank/DDBJ databases">
        <title>Genome sequencing and assembly of the red palm weevil Rhynchophorus ferrugineus.</title>
        <authorList>
            <person name="Dias G.B."/>
            <person name="Bergman C.M."/>
            <person name="Manee M."/>
        </authorList>
    </citation>
    <scope>NUCLEOTIDE SEQUENCE</scope>
    <source>
        <strain evidence="2">AA-2017</strain>
        <tissue evidence="2">Whole larva</tissue>
    </source>
</reference>
<sequence length="77" mass="9081">MDSKIDMYQRTDMLTCYERYKYMCRELSMDKPFQLSPSVTVTPVIVSEDSNEEKENVSKEVNRPKDDFKSNIFGKDV</sequence>
<feature type="region of interest" description="Disordered" evidence="1">
    <location>
        <begin position="47"/>
        <end position="77"/>
    </location>
</feature>
<gene>
    <name evidence="2" type="ORF">GWI33_014383</name>
</gene>
<dbReference type="AlphaFoldDB" id="A0A834MCE3"/>
<keyword evidence="3" id="KW-1185">Reference proteome</keyword>
<dbReference type="EMBL" id="JAACXV010013662">
    <property type="protein sequence ID" value="KAF7272864.1"/>
    <property type="molecule type" value="Genomic_DNA"/>
</dbReference>
<feature type="compositionally biased region" description="Basic and acidic residues" evidence="1">
    <location>
        <begin position="53"/>
        <end position="77"/>
    </location>
</feature>
<protein>
    <submittedName>
        <fullName evidence="2">Uncharacterized protein</fullName>
    </submittedName>
</protein>
<evidence type="ECO:0000313" key="3">
    <source>
        <dbReference type="Proteomes" id="UP000625711"/>
    </source>
</evidence>